<keyword evidence="2 4" id="KW-0863">Zinc-finger</keyword>
<keyword evidence="8" id="KW-1185">Reference proteome</keyword>
<dbReference type="PROSITE" id="PS50966">
    <property type="entry name" value="ZF_SWIM"/>
    <property type="match status" value="1"/>
</dbReference>
<comment type="caution">
    <text evidence="7">The sequence shown here is derived from an EMBL/GenBank/DDBJ whole genome shotgun (WGS) entry which is preliminary data.</text>
</comment>
<reference evidence="7" key="1">
    <citation type="journal article" date="2022" name="Plant J.">
        <title>Strategies of tolerance reflected in two North American maple genomes.</title>
        <authorList>
            <person name="McEvoy S.L."/>
            <person name="Sezen U.U."/>
            <person name="Trouern-Trend A."/>
            <person name="McMahon S.M."/>
            <person name="Schaberg P.G."/>
            <person name="Yang J."/>
            <person name="Wegrzyn J.L."/>
            <person name="Swenson N.G."/>
        </authorList>
    </citation>
    <scope>NUCLEOTIDE SEQUENCE</scope>
    <source>
        <strain evidence="7">NS2018</strain>
    </source>
</reference>
<dbReference type="EMBL" id="JAUESC010000002">
    <property type="protein sequence ID" value="KAK0604173.1"/>
    <property type="molecule type" value="Genomic_DNA"/>
</dbReference>
<dbReference type="PANTHER" id="PTHR31973:SF187">
    <property type="entry name" value="MUTATOR TRANSPOSASE MUDRA PROTEIN"/>
    <property type="match status" value="1"/>
</dbReference>
<dbReference type="Proteomes" id="UP001168877">
    <property type="component" value="Unassembled WGS sequence"/>
</dbReference>
<feature type="domain" description="SWIM-type" evidence="6">
    <location>
        <begin position="37"/>
        <end position="69"/>
    </location>
</feature>
<accession>A0AA39TE85</accession>
<sequence length="205" mass="23716">MVYFRFVEKIKQESVYCYPQYSGNYTYQVRARGEEQFVVDINRRTCGCNKWQLIGIPCVHGMAAILSTNHNPMNFIHFRYKKETFIHAYALIIYGINRPKMWPKSNEAPMECPDFRKQRGKPKKKRNLQSDEVRIRNTTKLRRNYIVVTYRKCGKEGHNIATCDKRGGGTDSVATTEGESQADGGSQAEHEDGQPRGGKRIRTQK</sequence>
<evidence type="ECO:0000256" key="5">
    <source>
        <dbReference type="SAM" id="MobiDB-lite"/>
    </source>
</evidence>
<evidence type="ECO:0000256" key="2">
    <source>
        <dbReference type="ARBA" id="ARBA00022771"/>
    </source>
</evidence>
<feature type="region of interest" description="Disordered" evidence="5">
    <location>
        <begin position="107"/>
        <end position="128"/>
    </location>
</feature>
<keyword evidence="1" id="KW-0479">Metal-binding</keyword>
<evidence type="ECO:0000256" key="1">
    <source>
        <dbReference type="ARBA" id="ARBA00022723"/>
    </source>
</evidence>
<evidence type="ECO:0000259" key="6">
    <source>
        <dbReference type="PROSITE" id="PS50966"/>
    </source>
</evidence>
<evidence type="ECO:0000313" key="8">
    <source>
        <dbReference type="Proteomes" id="UP001168877"/>
    </source>
</evidence>
<evidence type="ECO:0000256" key="4">
    <source>
        <dbReference type="PROSITE-ProRule" id="PRU00325"/>
    </source>
</evidence>
<dbReference type="InterPro" id="IPR007527">
    <property type="entry name" value="Znf_SWIM"/>
</dbReference>
<feature type="compositionally biased region" description="Basic residues" evidence="5">
    <location>
        <begin position="118"/>
        <end position="127"/>
    </location>
</feature>
<evidence type="ECO:0000256" key="3">
    <source>
        <dbReference type="ARBA" id="ARBA00022833"/>
    </source>
</evidence>
<evidence type="ECO:0000313" key="7">
    <source>
        <dbReference type="EMBL" id="KAK0604173.1"/>
    </source>
</evidence>
<dbReference type="AlphaFoldDB" id="A0AA39TE85"/>
<dbReference type="SMART" id="SM00575">
    <property type="entry name" value="ZnF_PMZ"/>
    <property type="match status" value="1"/>
</dbReference>
<organism evidence="7 8">
    <name type="scientific">Acer saccharum</name>
    <name type="common">Sugar maple</name>
    <dbReference type="NCBI Taxonomy" id="4024"/>
    <lineage>
        <taxon>Eukaryota</taxon>
        <taxon>Viridiplantae</taxon>
        <taxon>Streptophyta</taxon>
        <taxon>Embryophyta</taxon>
        <taxon>Tracheophyta</taxon>
        <taxon>Spermatophyta</taxon>
        <taxon>Magnoliopsida</taxon>
        <taxon>eudicotyledons</taxon>
        <taxon>Gunneridae</taxon>
        <taxon>Pentapetalae</taxon>
        <taxon>rosids</taxon>
        <taxon>malvids</taxon>
        <taxon>Sapindales</taxon>
        <taxon>Sapindaceae</taxon>
        <taxon>Hippocastanoideae</taxon>
        <taxon>Acereae</taxon>
        <taxon>Acer</taxon>
    </lineage>
</organism>
<dbReference type="InterPro" id="IPR006564">
    <property type="entry name" value="Znf_PMZ"/>
</dbReference>
<proteinExistence type="predicted"/>
<name>A0AA39TE85_ACESA</name>
<gene>
    <name evidence="7" type="ORF">LWI29_012830</name>
</gene>
<protein>
    <recommendedName>
        <fullName evidence="6">SWIM-type domain-containing protein</fullName>
    </recommendedName>
</protein>
<reference evidence="7" key="2">
    <citation type="submission" date="2023-06" db="EMBL/GenBank/DDBJ databases">
        <authorList>
            <person name="Swenson N.G."/>
            <person name="Wegrzyn J.L."/>
            <person name="Mcevoy S.L."/>
        </authorList>
    </citation>
    <scope>NUCLEOTIDE SEQUENCE</scope>
    <source>
        <strain evidence="7">NS2018</strain>
        <tissue evidence="7">Leaf</tissue>
    </source>
</reference>
<dbReference type="PANTHER" id="PTHR31973">
    <property type="entry name" value="POLYPROTEIN, PUTATIVE-RELATED"/>
    <property type="match status" value="1"/>
</dbReference>
<keyword evidence="3" id="KW-0862">Zinc</keyword>
<dbReference type="GO" id="GO:0008270">
    <property type="term" value="F:zinc ion binding"/>
    <property type="evidence" value="ECO:0007669"/>
    <property type="project" value="UniProtKB-KW"/>
</dbReference>
<dbReference type="Pfam" id="PF04434">
    <property type="entry name" value="SWIM"/>
    <property type="match status" value="1"/>
</dbReference>
<feature type="region of interest" description="Disordered" evidence="5">
    <location>
        <begin position="159"/>
        <end position="205"/>
    </location>
</feature>
<feature type="compositionally biased region" description="Basic and acidic residues" evidence="5">
    <location>
        <begin position="159"/>
        <end position="168"/>
    </location>
</feature>